<accession>A0A413VGM2</accession>
<proteinExistence type="predicted"/>
<dbReference type="GeneID" id="69502306"/>
<sequence>MKLKNLLLMGVMLIATSAVAQENCTFFFPNQEGQQVTRNCYTANGKLSSILVYRVDQVYDYPSGTEAIASYTFSNAAGKLINSGQMVARCNDGDFSMSMNGATTFPAAMDMMNTDVYMIGDLMNYPDAMSDPTDPDDDNEFDDATIRLYQKGNKNNRAEITLSDRRFVATESVDTPAGPFYCTKIKYDIDIWTPKGKIEGYGYEWYAPNIGIVRSEQYNKKNELQSYSVLEKIKK</sequence>
<dbReference type="Gene3D" id="2.40.360.20">
    <property type="match status" value="1"/>
</dbReference>
<gene>
    <name evidence="3" type="ORF">DW888_16825</name>
</gene>
<dbReference type="InterPro" id="IPR049279">
    <property type="entry name" value="DUF3108-like"/>
</dbReference>
<feature type="signal peptide" evidence="1">
    <location>
        <begin position="1"/>
        <end position="20"/>
    </location>
</feature>
<keyword evidence="1" id="KW-0732">Signal</keyword>
<organism evidence="3 4">
    <name type="scientific">Bacteroides nordii</name>
    <dbReference type="NCBI Taxonomy" id="291645"/>
    <lineage>
        <taxon>Bacteria</taxon>
        <taxon>Pseudomonadati</taxon>
        <taxon>Bacteroidota</taxon>
        <taxon>Bacteroidia</taxon>
        <taxon>Bacteroidales</taxon>
        <taxon>Bacteroidaceae</taxon>
        <taxon>Bacteroides</taxon>
    </lineage>
</organism>
<feature type="chain" id="PRO_5019109535" description="DUF3108 domain-containing protein" evidence="1">
    <location>
        <begin position="21"/>
        <end position="235"/>
    </location>
</feature>
<dbReference type="AlphaFoldDB" id="A0A413VGM2"/>
<feature type="domain" description="DUF3108" evidence="2">
    <location>
        <begin position="31"/>
        <end position="230"/>
    </location>
</feature>
<comment type="caution">
    <text evidence="3">The sequence shown here is derived from an EMBL/GenBank/DDBJ whole genome shotgun (WGS) entry which is preliminary data.</text>
</comment>
<dbReference type="Pfam" id="PF21347">
    <property type="entry name" value="DUF3108_like"/>
    <property type="match status" value="1"/>
</dbReference>
<dbReference type="Proteomes" id="UP000284379">
    <property type="component" value="Unassembled WGS sequence"/>
</dbReference>
<evidence type="ECO:0000313" key="4">
    <source>
        <dbReference type="Proteomes" id="UP000284379"/>
    </source>
</evidence>
<dbReference type="RefSeq" id="WP_007485556.1">
    <property type="nucleotide sequence ID" value="NZ_CABJFV010000018.1"/>
</dbReference>
<reference evidence="3 4" key="1">
    <citation type="submission" date="2018-08" db="EMBL/GenBank/DDBJ databases">
        <title>A genome reference for cultivated species of the human gut microbiota.</title>
        <authorList>
            <person name="Zou Y."/>
            <person name="Xue W."/>
            <person name="Luo G."/>
        </authorList>
    </citation>
    <scope>NUCLEOTIDE SEQUENCE [LARGE SCALE GENOMIC DNA]</scope>
    <source>
        <strain evidence="3 4">AM40-30BH</strain>
    </source>
</reference>
<evidence type="ECO:0000256" key="1">
    <source>
        <dbReference type="SAM" id="SignalP"/>
    </source>
</evidence>
<dbReference type="EMBL" id="QSGO01000018">
    <property type="protein sequence ID" value="RHB32683.1"/>
    <property type="molecule type" value="Genomic_DNA"/>
</dbReference>
<evidence type="ECO:0000313" key="3">
    <source>
        <dbReference type="EMBL" id="RHB32683.1"/>
    </source>
</evidence>
<name>A0A413VGM2_9BACE</name>
<protein>
    <recommendedName>
        <fullName evidence="2">DUF3108 domain-containing protein</fullName>
    </recommendedName>
</protein>
<evidence type="ECO:0000259" key="2">
    <source>
        <dbReference type="Pfam" id="PF21347"/>
    </source>
</evidence>